<evidence type="ECO:0000313" key="4">
    <source>
        <dbReference type="EMBL" id="QHU18178.1"/>
    </source>
</evidence>
<accession>A0A6C0KPB0</accession>
<evidence type="ECO:0000256" key="2">
    <source>
        <dbReference type="SAM" id="MobiDB-lite"/>
    </source>
</evidence>
<sequence length="358" mass="40323">MSHIRDDKSAQEVYYKPEDGHDRGELFGHTNLSALNEAPVLHPSHYQSASIQAVKKTNTQLTKRIPPRRIALCGGGIRGVAHVGVMKAFEEAGLLGHIKEVMGISAGAFFSLLWVLDYTVAQIEHLALELDFTKLRNIQPETVLSFPLTFGLDDGQGIEKLIGSVLKQKGFSPEATFEQIAVKHAKHLRCFATEIQTSKVREFSTVKTPKTSVKFAIRASMSLPFFYTPVKEESTGALLMDGALLNNLPLVFLNEQEIRETWGVLFSITYGTTIQPIHDIMEVIRYIYDSAKIMKNVPYIHKFGDRLILIPISDFSALNFEESREERAKLIAKAHRLTKKFIYSFAKEIRPLRRFSAS</sequence>
<dbReference type="InterPro" id="IPR016035">
    <property type="entry name" value="Acyl_Trfase/lysoPLipase"/>
</dbReference>
<proteinExistence type="predicted"/>
<organism evidence="4">
    <name type="scientific">viral metagenome</name>
    <dbReference type="NCBI Taxonomy" id="1070528"/>
    <lineage>
        <taxon>unclassified sequences</taxon>
        <taxon>metagenomes</taxon>
        <taxon>organismal metagenomes</taxon>
    </lineage>
</organism>
<feature type="domain" description="PNPLA" evidence="3">
    <location>
        <begin position="70"/>
        <end position="254"/>
    </location>
</feature>
<reference evidence="4" key="1">
    <citation type="journal article" date="2020" name="Nature">
        <title>Giant virus diversity and host interactions through global metagenomics.</title>
        <authorList>
            <person name="Schulz F."/>
            <person name="Roux S."/>
            <person name="Paez-Espino D."/>
            <person name="Jungbluth S."/>
            <person name="Walsh D.A."/>
            <person name="Denef V.J."/>
            <person name="McMahon K.D."/>
            <person name="Konstantinidis K.T."/>
            <person name="Eloe-Fadrosh E.A."/>
            <person name="Kyrpides N.C."/>
            <person name="Woyke T."/>
        </authorList>
    </citation>
    <scope>NUCLEOTIDE SEQUENCE</scope>
    <source>
        <strain evidence="4">GVMAG-S-3300013006-138</strain>
    </source>
</reference>
<dbReference type="EMBL" id="MN740925">
    <property type="protein sequence ID" value="QHU18178.1"/>
    <property type="molecule type" value="Genomic_DNA"/>
</dbReference>
<dbReference type="InterPro" id="IPR002641">
    <property type="entry name" value="PNPLA_dom"/>
</dbReference>
<feature type="region of interest" description="Disordered" evidence="2">
    <location>
        <begin position="1"/>
        <end position="21"/>
    </location>
</feature>
<dbReference type="PANTHER" id="PTHR46394:SF1">
    <property type="entry name" value="PNPLA DOMAIN-CONTAINING PROTEIN"/>
    <property type="match status" value="1"/>
</dbReference>
<keyword evidence="1" id="KW-0443">Lipid metabolism</keyword>
<dbReference type="PANTHER" id="PTHR46394">
    <property type="entry name" value="ANNEXIN"/>
    <property type="match status" value="1"/>
</dbReference>
<name>A0A6C0KPB0_9ZZZZ</name>
<dbReference type="InterPro" id="IPR052580">
    <property type="entry name" value="Lipid_Hydrolase"/>
</dbReference>
<protein>
    <recommendedName>
        <fullName evidence="3">PNPLA domain-containing protein</fullName>
    </recommendedName>
</protein>
<dbReference type="SUPFAM" id="SSF52151">
    <property type="entry name" value="FabD/lysophospholipase-like"/>
    <property type="match status" value="1"/>
</dbReference>
<dbReference type="PROSITE" id="PS51635">
    <property type="entry name" value="PNPLA"/>
    <property type="match status" value="1"/>
</dbReference>
<dbReference type="GO" id="GO:0006629">
    <property type="term" value="P:lipid metabolic process"/>
    <property type="evidence" value="ECO:0007669"/>
    <property type="project" value="UniProtKB-KW"/>
</dbReference>
<dbReference type="Pfam" id="PF01734">
    <property type="entry name" value="Patatin"/>
    <property type="match status" value="1"/>
</dbReference>
<dbReference type="Gene3D" id="3.40.1090.10">
    <property type="entry name" value="Cytosolic phospholipase A2 catalytic domain"/>
    <property type="match status" value="2"/>
</dbReference>
<evidence type="ECO:0000259" key="3">
    <source>
        <dbReference type="PROSITE" id="PS51635"/>
    </source>
</evidence>
<evidence type="ECO:0000256" key="1">
    <source>
        <dbReference type="ARBA" id="ARBA00023098"/>
    </source>
</evidence>
<dbReference type="AlphaFoldDB" id="A0A6C0KPB0"/>